<feature type="domain" description="HTH marR-type" evidence="1">
    <location>
        <begin position="17"/>
        <end position="147"/>
    </location>
</feature>
<dbReference type="GO" id="GO:0003700">
    <property type="term" value="F:DNA-binding transcription factor activity"/>
    <property type="evidence" value="ECO:0007669"/>
    <property type="project" value="InterPro"/>
</dbReference>
<dbReference type="Pfam" id="PF12802">
    <property type="entry name" value="MarR_2"/>
    <property type="match status" value="1"/>
</dbReference>
<reference evidence="2" key="1">
    <citation type="submission" date="2022-12" db="EMBL/GenBank/DDBJ databases">
        <title>Paraconexibacter alkalitolerans sp. nov. and Baekduia alba sp. nov., isolated from soil and emended description of the genera Paraconexibacter (Chun et al., 2020) and Baekduia (An et al., 2020).</title>
        <authorList>
            <person name="Vieira S."/>
            <person name="Huber K.J."/>
            <person name="Geppert A."/>
            <person name="Wolf J."/>
            <person name="Neumann-Schaal M."/>
            <person name="Muesken M."/>
            <person name="Overmann J."/>
        </authorList>
    </citation>
    <scope>NUCLEOTIDE SEQUENCE</scope>
    <source>
        <strain evidence="2">AEG42_29</strain>
    </source>
</reference>
<dbReference type="InterPro" id="IPR036388">
    <property type="entry name" value="WH-like_DNA-bd_sf"/>
</dbReference>
<dbReference type="AlphaFoldDB" id="A0AAU7B043"/>
<dbReference type="PANTHER" id="PTHR33164">
    <property type="entry name" value="TRANSCRIPTIONAL REGULATOR, MARR FAMILY"/>
    <property type="match status" value="1"/>
</dbReference>
<dbReference type="GO" id="GO:0006950">
    <property type="term" value="P:response to stress"/>
    <property type="evidence" value="ECO:0007669"/>
    <property type="project" value="TreeGrafter"/>
</dbReference>
<organism evidence="2">
    <name type="scientific">Paraconexibacter sp. AEG42_29</name>
    <dbReference type="NCBI Taxonomy" id="2997339"/>
    <lineage>
        <taxon>Bacteria</taxon>
        <taxon>Bacillati</taxon>
        <taxon>Actinomycetota</taxon>
        <taxon>Thermoleophilia</taxon>
        <taxon>Solirubrobacterales</taxon>
        <taxon>Paraconexibacteraceae</taxon>
        <taxon>Paraconexibacter</taxon>
    </lineage>
</organism>
<name>A0AAU7B043_9ACTN</name>
<sequence length="157" mass="17174">MTTDHAPPGTASDVDAVGESLRTLLAASRRLRGRETHRQDQLSFAQYGLLFSLAREDELASRDLARHADLTPATVTQMLDGLEAAGLVRRRRAAHDRRVVLTALTDRGTAVVAERRAQIEPRWQAALAGFGPDELRAAAAAMDRIAVFFDELLEAES</sequence>
<dbReference type="InterPro" id="IPR036390">
    <property type="entry name" value="WH_DNA-bd_sf"/>
</dbReference>
<dbReference type="InterPro" id="IPR039422">
    <property type="entry name" value="MarR/SlyA-like"/>
</dbReference>
<accession>A0AAU7B043</accession>
<dbReference type="KEGG" id="parq:DSM112329_04155"/>
<dbReference type="PRINTS" id="PR00598">
    <property type="entry name" value="HTHMARR"/>
</dbReference>
<dbReference type="RefSeq" id="WP_354698473.1">
    <property type="nucleotide sequence ID" value="NZ_CP114014.1"/>
</dbReference>
<evidence type="ECO:0000313" key="2">
    <source>
        <dbReference type="EMBL" id="XAY07274.1"/>
    </source>
</evidence>
<dbReference type="EMBL" id="CP114014">
    <property type="protein sequence ID" value="XAY07274.1"/>
    <property type="molecule type" value="Genomic_DNA"/>
</dbReference>
<gene>
    <name evidence="2" type="ORF">DSM112329_04155</name>
</gene>
<dbReference type="SUPFAM" id="SSF46785">
    <property type="entry name" value="Winged helix' DNA-binding domain"/>
    <property type="match status" value="1"/>
</dbReference>
<dbReference type="Gene3D" id="1.10.10.10">
    <property type="entry name" value="Winged helix-like DNA-binding domain superfamily/Winged helix DNA-binding domain"/>
    <property type="match status" value="1"/>
</dbReference>
<dbReference type="PANTHER" id="PTHR33164:SF43">
    <property type="entry name" value="HTH-TYPE TRANSCRIPTIONAL REPRESSOR YETL"/>
    <property type="match status" value="1"/>
</dbReference>
<evidence type="ECO:0000259" key="1">
    <source>
        <dbReference type="PROSITE" id="PS50995"/>
    </source>
</evidence>
<dbReference type="InterPro" id="IPR000835">
    <property type="entry name" value="HTH_MarR-typ"/>
</dbReference>
<protein>
    <recommendedName>
        <fullName evidence="1">HTH marR-type domain-containing protein</fullName>
    </recommendedName>
</protein>
<dbReference type="SMART" id="SM00347">
    <property type="entry name" value="HTH_MARR"/>
    <property type="match status" value="1"/>
</dbReference>
<dbReference type="PROSITE" id="PS50995">
    <property type="entry name" value="HTH_MARR_2"/>
    <property type="match status" value="1"/>
</dbReference>
<proteinExistence type="predicted"/>